<dbReference type="GO" id="GO:0016829">
    <property type="term" value="F:lyase activity"/>
    <property type="evidence" value="ECO:0007669"/>
    <property type="project" value="InterPro"/>
</dbReference>
<name>A0AAW3PB35_9BURK</name>
<gene>
    <name evidence="5" type="ORF">WL88_26335</name>
</gene>
<dbReference type="InterPro" id="IPR042183">
    <property type="entry name" value="MmgE/PrpD_sf_1"/>
</dbReference>
<evidence type="ECO:0008006" key="7">
    <source>
        <dbReference type="Google" id="ProtNLM"/>
    </source>
</evidence>
<comment type="similarity">
    <text evidence="1">Belongs to the PrpD family.</text>
</comment>
<dbReference type="Gene3D" id="1.10.4100.10">
    <property type="entry name" value="2-methylcitrate dehydratase PrpD"/>
    <property type="match status" value="1"/>
</dbReference>
<dbReference type="InterPro" id="IPR042188">
    <property type="entry name" value="MmgE/PrpD_sf_2"/>
</dbReference>
<accession>A0AAW3PB35</accession>
<proteinExistence type="inferred from homology"/>
<reference evidence="5 6" key="1">
    <citation type="submission" date="2015-11" db="EMBL/GenBank/DDBJ databases">
        <title>Expanding the genomic diversity of Burkholderia species for the development of highly accurate diagnostics.</title>
        <authorList>
            <person name="Sahl J."/>
            <person name="Keim P."/>
            <person name="Wagner D."/>
        </authorList>
    </citation>
    <scope>NUCLEOTIDE SEQUENCE [LARGE SCALE GENOMIC DNA]</scope>
    <source>
        <strain evidence="5 6">MSMB378WGS</strain>
    </source>
</reference>
<dbReference type="EMBL" id="LPJV01000059">
    <property type="protein sequence ID" value="KWF46823.1"/>
    <property type="molecule type" value="Genomic_DNA"/>
</dbReference>
<dbReference type="Pfam" id="PF19305">
    <property type="entry name" value="MmgE_PrpD_C"/>
    <property type="match status" value="1"/>
</dbReference>
<dbReference type="Gene3D" id="3.30.1330.120">
    <property type="entry name" value="2-methylcitrate dehydratase PrpD"/>
    <property type="match status" value="1"/>
</dbReference>
<dbReference type="InterPro" id="IPR005656">
    <property type="entry name" value="MmgE_PrpD"/>
</dbReference>
<sequence>MRAAHRLSRGSSVSYRSEHEKQNVNGVGETDESRRSAIRSIGKLMAAATLPFAVGGNARAQPTNQAPSRQAQPVPAAEKSAAELPVSELMARFSTYIGQAKERPLPPDVMEKTKWALLDTLAAMVSGSQLPAGRAAICFARECGGKPISTVIGDQSAADPVTAALANGTMGHADETDDVLIGPWHPGCNVVPAALALGEKFGITGAHFLRAVALGYDIGSRVMQATGVKMNFRSPTNSMGGTWGAAAAAICAASLTEEQTRWALAYTAQQCSGIDDFRRDPQHIEKAFMNGGMGARSGVTSALLVLAGFNGVNDIMSGDVSFFSAYQDTANPRLLDYKLGEDFYITRAVFKHWPTGQPIAAPLDALHALLQRHPIDSRQIREIVVSYWSPGTITDNSGPPDVNVQHAIALMLADGRLTFKSIHDYARFKDPEIIRLRSLIKILRRAAGDVQQRAVIGATGDLRNADASTEPAIQILLSDGTRLVQDTVSPGPGTPDAPYTRAWMVGKAHSLMAPVLGRSQTKQLIETILGLDEQQNIRVLGPLLRANADDPPRLSEWPMEQT</sequence>
<comment type="caution">
    <text evidence="5">The sequence shown here is derived from an EMBL/GenBank/DDBJ whole genome shotgun (WGS) entry which is preliminary data.</text>
</comment>
<feature type="region of interest" description="Disordered" evidence="2">
    <location>
        <begin position="58"/>
        <end position="80"/>
    </location>
</feature>
<evidence type="ECO:0000259" key="4">
    <source>
        <dbReference type="Pfam" id="PF19305"/>
    </source>
</evidence>
<organism evidence="5 6">
    <name type="scientific">Burkholderia diffusa</name>
    <dbReference type="NCBI Taxonomy" id="488732"/>
    <lineage>
        <taxon>Bacteria</taxon>
        <taxon>Pseudomonadati</taxon>
        <taxon>Pseudomonadota</taxon>
        <taxon>Betaproteobacteria</taxon>
        <taxon>Burkholderiales</taxon>
        <taxon>Burkholderiaceae</taxon>
        <taxon>Burkholderia</taxon>
        <taxon>Burkholderia cepacia complex</taxon>
    </lineage>
</organism>
<dbReference type="PANTHER" id="PTHR16943">
    <property type="entry name" value="2-METHYLCITRATE DEHYDRATASE-RELATED"/>
    <property type="match status" value="1"/>
</dbReference>
<dbReference type="AlphaFoldDB" id="A0AAW3PB35"/>
<evidence type="ECO:0000313" key="5">
    <source>
        <dbReference type="EMBL" id="KWF46823.1"/>
    </source>
</evidence>
<evidence type="ECO:0000256" key="1">
    <source>
        <dbReference type="ARBA" id="ARBA00006174"/>
    </source>
</evidence>
<evidence type="ECO:0000259" key="3">
    <source>
        <dbReference type="Pfam" id="PF03972"/>
    </source>
</evidence>
<feature type="compositionally biased region" description="Polar residues" evidence="2">
    <location>
        <begin position="60"/>
        <end position="71"/>
    </location>
</feature>
<dbReference type="InterPro" id="IPR045337">
    <property type="entry name" value="MmgE_PrpD_C"/>
</dbReference>
<dbReference type="Proteomes" id="UP000063236">
    <property type="component" value="Unassembled WGS sequence"/>
</dbReference>
<protein>
    <recommendedName>
        <fullName evidence="7">MmgE/PrpD family protein</fullName>
    </recommendedName>
</protein>
<dbReference type="PANTHER" id="PTHR16943:SF8">
    <property type="entry name" value="2-METHYLCITRATE DEHYDRATASE"/>
    <property type="match status" value="1"/>
</dbReference>
<dbReference type="InterPro" id="IPR036148">
    <property type="entry name" value="MmgE/PrpD_sf"/>
</dbReference>
<feature type="domain" description="MmgE/PrpD N-terminal" evidence="3">
    <location>
        <begin position="92"/>
        <end position="332"/>
    </location>
</feature>
<feature type="region of interest" description="Disordered" evidence="2">
    <location>
        <begin position="1"/>
        <end position="35"/>
    </location>
</feature>
<dbReference type="Pfam" id="PF03972">
    <property type="entry name" value="MmgE_PrpD_N"/>
    <property type="match status" value="1"/>
</dbReference>
<evidence type="ECO:0000313" key="6">
    <source>
        <dbReference type="Proteomes" id="UP000063236"/>
    </source>
</evidence>
<dbReference type="SUPFAM" id="SSF103378">
    <property type="entry name" value="2-methylcitrate dehydratase PrpD"/>
    <property type="match status" value="1"/>
</dbReference>
<evidence type="ECO:0000256" key="2">
    <source>
        <dbReference type="SAM" id="MobiDB-lite"/>
    </source>
</evidence>
<feature type="domain" description="MmgE/PrpD C-terminal" evidence="4">
    <location>
        <begin position="354"/>
        <end position="528"/>
    </location>
</feature>
<dbReference type="InterPro" id="IPR045336">
    <property type="entry name" value="MmgE_PrpD_N"/>
</dbReference>